<dbReference type="PRINTS" id="PR00060">
    <property type="entry name" value="RIBOSOMALL16"/>
</dbReference>
<dbReference type="RefSeq" id="YP_008994814.1">
    <property type="nucleotide sequence ID" value="NC_023273.1"/>
</dbReference>
<evidence type="ECO:0000256" key="2">
    <source>
        <dbReference type="ARBA" id="ARBA00022980"/>
    </source>
</evidence>
<dbReference type="PROSITE" id="PS00701">
    <property type="entry name" value="RIBOSOMAL_L16_2"/>
    <property type="match status" value="1"/>
</dbReference>
<name>K8E8N8_9CHLO</name>
<keyword evidence="3 4" id="KW-0687">Ribonucleoprotein</keyword>
<reference evidence="5 6" key="1">
    <citation type="submission" date="2011-10" db="EMBL/GenBank/DDBJ databases">
        <authorList>
            <person name="Genoscope - CEA"/>
        </authorList>
    </citation>
    <scope>NUCLEOTIDE SEQUENCE [LARGE SCALE GENOMIC DNA]</scope>
    <source>
        <strain evidence="5 6">RCC 1105</strain>
    </source>
</reference>
<accession>K8E8N8</accession>
<dbReference type="FunFam" id="3.90.1170.10:FF:000001">
    <property type="entry name" value="50S ribosomal protein L16"/>
    <property type="match status" value="1"/>
</dbReference>
<dbReference type="PANTHER" id="PTHR12220">
    <property type="entry name" value="50S/60S RIBOSOMAL PROTEIN L16"/>
    <property type="match status" value="1"/>
</dbReference>
<dbReference type="STRING" id="41875.K8E8N8"/>
<keyword evidence="6" id="KW-1185">Reference proteome</keyword>
<dbReference type="HAMAP" id="MF_01342">
    <property type="entry name" value="Ribosomal_uL16"/>
    <property type="match status" value="1"/>
</dbReference>
<proteinExistence type="inferred from homology"/>
<keyword evidence="2 4" id="KW-0689">Ribosomal protein</keyword>
<sequence>MLQPKKTKYRKFQKGRVGGVKMNSLSFGSFGIQSVHCGRLSASVIEATRRVMTRKLKRSGQIWIRVFPDKPVSKKPAEVRMGKGKGSPEFWACSIQQGQILFELDGVSPESAYQAFRLASQKLPVRTQFVVDPLSSFRPNVKSVLNKEKRKDL</sequence>
<dbReference type="InterPro" id="IPR036920">
    <property type="entry name" value="Ribosomal_uL16_sf"/>
</dbReference>
<dbReference type="PROSITE" id="PS00586">
    <property type="entry name" value="RIBOSOMAL_L16_1"/>
    <property type="match status" value="1"/>
</dbReference>
<dbReference type="Pfam" id="PF00252">
    <property type="entry name" value="Ribosomal_L16"/>
    <property type="match status" value="1"/>
</dbReference>
<dbReference type="SUPFAM" id="SSF54686">
    <property type="entry name" value="Ribosomal protein L16p/L10e"/>
    <property type="match status" value="1"/>
</dbReference>
<dbReference type="GO" id="GO:0019843">
    <property type="term" value="F:rRNA binding"/>
    <property type="evidence" value="ECO:0007669"/>
    <property type="project" value="InterPro"/>
</dbReference>
<evidence type="ECO:0000313" key="5">
    <source>
        <dbReference type="EMBL" id="CCO13961.1"/>
    </source>
</evidence>
<dbReference type="KEGG" id="bpg:BathyMg00185"/>
<dbReference type="NCBIfam" id="TIGR01164">
    <property type="entry name" value="rplP_bact"/>
    <property type="match status" value="1"/>
</dbReference>
<dbReference type="OrthoDB" id="1850746at2759"/>
<dbReference type="PANTHER" id="PTHR12220:SF13">
    <property type="entry name" value="LARGE RIBOSOMAL SUBUNIT PROTEIN UL16M"/>
    <property type="match status" value="1"/>
</dbReference>
<dbReference type="InterPro" id="IPR020798">
    <property type="entry name" value="Ribosomal_uL16_CS"/>
</dbReference>
<dbReference type="GO" id="GO:0022625">
    <property type="term" value="C:cytosolic large ribosomal subunit"/>
    <property type="evidence" value="ECO:0007669"/>
    <property type="project" value="TreeGrafter"/>
</dbReference>
<evidence type="ECO:0000256" key="3">
    <source>
        <dbReference type="ARBA" id="ARBA00023274"/>
    </source>
</evidence>
<dbReference type="InterPro" id="IPR000114">
    <property type="entry name" value="Ribosomal_uL16_bact-type"/>
</dbReference>
<evidence type="ECO:0000313" key="6">
    <source>
        <dbReference type="Proteomes" id="UP000198341"/>
    </source>
</evidence>
<comment type="similarity">
    <text evidence="1 4">Belongs to the universal ribosomal protein uL16 family.</text>
</comment>
<dbReference type="InterPro" id="IPR016180">
    <property type="entry name" value="Ribosomal_uL16_dom"/>
</dbReference>
<evidence type="ECO:0000256" key="1">
    <source>
        <dbReference type="ARBA" id="ARBA00008931"/>
    </source>
</evidence>
<dbReference type="GeneID" id="18158095"/>
<dbReference type="AlphaFoldDB" id="K8E8N8"/>
<gene>
    <name evidence="5" type="primary">Rpl16</name>
    <name evidence="5" type="ordered locus">BathyMg00185</name>
</gene>
<dbReference type="EMBL" id="FO082258">
    <property type="protein sequence ID" value="CCO13961.1"/>
    <property type="molecule type" value="Genomic_DNA"/>
</dbReference>
<dbReference type="InterPro" id="IPR047873">
    <property type="entry name" value="Ribosomal_uL16"/>
</dbReference>
<organism evidence="5 6">
    <name type="scientific">Bathycoccus prasinos</name>
    <dbReference type="NCBI Taxonomy" id="41875"/>
    <lineage>
        <taxon>Eukaryota</taxon>
        <taxon>Viridiplantae</taxon>
        <taxon>Chlorophyta</taxon>
        <taxon>Mamiellophyceae</taxon>
        <taxon>Mamiellales</taxon>
        <taxon>Bathycoccaceae</taxon>
        <taxon>Bathycoccus</taxon>
    </lineage>
</organism>
<protein>
    <submittedName>
        <fullName evidence="5">50S ribosomal protein L16</fullName>
    </submittedName>
</protein>
<dbReference type="Gene3D" id="3.90.1170.10">
    <property type="entry name" value="Ribosomal protein L10e/L16"/>
    <property type="match status" value="1"/>
</dbReference>
<evidence type="ECO:0000256" key="4">
    <source>
        <dbReference type="RuleBase" id="RU004413"/>
    </source>
</evidence>
<dbReference type="GO" id="GO:0003735">
    <property type="term" value="F:structural constituent of ribosome"/>
    <property type="evidence" value="ECO:0007669"/>
    <property type="project" value="InterPro"/>
</dbReference>
<dbReference type="GO" id="GO:0006412">
    <property type="term" value="P:translation"/>
    <property type="evidence" value="ECO:0007669"/>
    <property type="project" value="InterPro"/>
</dbReference>
<dbReference type="CDD" id="cd01433">
    <property type="entry name" value="Ribosomal_L16_L10e"/>
    <property type="match status" value="1"/>
</dbReference>
<dbReference type="Proteomes" id="UP000198341">
    <property type="component" value="Mitochondrion MT"/>
</dbReference>